<dbReference type="KEGG" id="bfu:BCIN_02g02850"/>
<comment type="catalytic activity">
    <reaction evidence="2">
        <text>N(6)-D-ribulosyl-L-lysyl-[protein] + ATP = N(6)-(3-O-phospho-D-ribulosyl)-L-lysyl-[protein] + ADP + H(+)</text>
        <dbReference type="Rhea" id="RHEA:48432"/>
        <dbReference type="Rhea" id="RHEA-COMP:12103"/>
        <dbReference type="Rhea" id="RHEA-COMP:12104"/>
        <dbReference type="ChEBI" id="CHEBI:15378"/>
        <dbReference type="ChEBI" id="CHEBI:30616"/>
        <dbReference type="ChEBI" id="CHEBI:90418"/>
        <dbReference type="ChEBI" id="CHEBI:90420"/>
        <dbReference type="ChEBI" id="CHEBI:456216"/>
        <dbReference type="EC" id="2.7.1.172"/>
    </reaction>
    <physiologicalReaction direction="left-to-right" evidence="2">
        <dbReference type="Rhea" id="RHEA:48433"/>
    </physiologicalReaction>
</comment>
<dbReference type="RefSeq" id="XP_001558798.2">
    <property type="nucleotide sequence ID" value="XM_001558748.2"/>
</dbReference>
<evidence type="ECO:0000256" key="3">
    <source>
        <dbReference type="PIRNR" id="PIRNR006221"/>
    </source>
</evidence>
<dbReference type="VEuPathDB" id="FungiDB:Bcin02g02850"/>
<protein>
    <recommendedName>
        <fullName evidence="1">protein-ribulosamine 3-kinase</fullName>
        <ecNumber evidence="1">2.7.1.172</ecNumber>
    </recommendedName>
</protein>
<dbReference type="AlphaFoldDB" id="A0A384J9E3"/>
<dbReference type="FunFam" id="3.90.1200.10:FF:000018">
    <property type="entry name" value="Fructosamine-3-kinase, putative"/>
    <property type="match status" value="1"/>
</dbReference>
<sequence>MSSKVDPAILKALSLDPSSATISKHGGGGFAKTFRISGTVDGRQKLFFVKTGEKDSEEMFTGEHASLNAIHSIVPSLCPQSYAHGPLECGEGFFLATDFLDLNPRDAKSTPGSGESLARKLAKLHSVSAPTPEGYEQPQFGFTVTTCCGETKQDNSFKGSWAEFYGDNRLRGIVKEAERNNGKNGELRKLVEEVVEVVVPRLLGDGNLRGSDGQKIKPVVVHGDLWSGNHGTGRIGEGGVEEVVYDSSASWSHAEFEAGIMRMFGGFGSAFWREYHEVRPKDEPREEWEDRCLLYELYHHLNHYAMFGGGYKGGAVNIMRKLLKKYGEET</sequence>
<accession>A0A384J9E3</accession>
<reference evidence="4 5" key="1">
    <citation type="journal article" date="2011" name="PLoS Genet.">
        <title>Genomic analysis of the necrotrophic fungal pathogens Sclerotinia sclerotiorum and Botrytis cinerea.</title>
        <authorList>
            <person name="Amselem J."/>
            <person name="Cuomo C.A."/>
            <person name="van Kan J.A."/>
            <person name="Viaud M."/>
            <person name="Benito E.P."/>
            <person name="Couloux A."/>
            <person name="Coutinho P.M."/>
            <person name="de Vries R.P."/>
            <person name="Dyer P.S."/>
            <person name="Fillinger S."/>
            <person name="Fournier E."/>
            <person name="Gout L."/>
            <person name="Hahn M."/>
            <person name="Kohn L."/>
            <person name="Lapalu N."/>
            <person name="Plummer K.M."/>
            <person name="Pradier J.M."/>
            <person name="Quevillon E."/>
            <person name="Sharon A."/>
            <person name="Simon A."/>
            <person name="ten Have A."/>
            <person name="Tudzynski B."/>
            <person name="Tudzynski P."/>
            <person name="Wincker P."/>
            <person name="Andrew M."/>
            <person name="Anthouard V."/>
            <person name="Beever R.E."/>
            <person name="Beffa R."/>
            <person name="Benoit I."/>
            <person name="Bouzid O."/>
            <person name="Brault B."/>
            <person name="Chen Z."/>
            <person name="Choquer M."/>
            <person name="Collemare J."/>
            <person name="Cotton P."/>
            <person name="Danchin E.G."/>
            <person name="Da Silva C."/>
            <person name="Gautier A."/>
            <person name="Giraud C."/>
            <person name="Giraud T."/>
            <person name="Gonzalez C."/>
            <person name="Grossetete S."/>
            <person name="Guldener U."/>
            <person name="Henrissat B."/>
            <person name="Howlett B.J."/>
            <person name="Kodira C."/>
            <person name="Kretschmer M."/>
            <person name="Lappartient A."/>
            <person name="Leroch M."/>
            <person name="Levis C."/>
            <person name="Mauceli E."/>
            <person name="Neuveglise C."/>
            <person name="Oeser B."/>
            <person name="Pearson M."/>
            <person name="Poulain J."/>
            <person name="Poussereau N."/>
            <person name="Quesneville H."/>
            <person name="Rascle C."/>
            <person name="Schumacher J."/>
            <person name="Segurens B."/>
            <person name="Sexton A."/>
            <person name="Silva E."/>
            <person name="Sirven C."/>
            <person name="Soanes D.M."/>
            <person name="Talbot N.J."/>
            <person name="Templeton M."/>
            <person name="Yandava C."/>
            <person name="Yarden O."/>
            <person name="Zeng Q."/>
            <person name="Rollins J.A."/>
            <person name="Lebrun M.H."/>
            <person name="Dickman M."/>
        </authorList>
    </citation>
    <scope>NUCLEOTIDE SEQUENCE [LARGE SCALE GENOMIC DNA]</scope>
    <source>
        <strain evidence="4 5">B05.10</strain>
    </source>
</reference>
<dbReference type="Proteomes" id="UP000001798">
    <property type="component" value="Chromosome 2"/>
</dbReference>
<dbReference type="Pfam" id="PF03881">
    <property type="entry name" value="Fructosamin_kin"/>
    <property type="match status" value="1"/>
</dbReference>
<reference evidence="4 5" key="3">
    <citation type="journal article" date="2017" name="Mol. Plant Pathol.">
        <title>A gapless genome sequence of the fungus Botrytis cinerea.</title>
        <authorList>
            <person name="Van Kan J.A."/>
            <person name="Stassen J.H."/>
            <person name="Mosbach A."/>
            <person name="Van Der Lee T.A."/>
            <person name="Faino L."/>
            <person name="Farmer A.D."/>
            <person name="Papasotiriou D.G."/>
            <person name="Zhou S."/>
            <person name="Seidl M.F."/>
            <person name="Cottam E."/>
            <person name="Edel D."/>
            <person name="Hahn M."/>
            <person name="Schwartz D.C."/>
            <person name="Dietrich R.A."/>
            <person name="Widdison S."/>
            <person name="Scalliet G."/>
        </authorList>
    </citation>
    <scope>NUCLEOTIDE SEQUENCE [LARGE SCALE GENOMIC DNA]</scope>
    <source>
        <strain evidence="4 5">B05.10</strain>
    </source>
</reference>
<dbReference type="PANTHER" id="PTHR12149">
    <property type="entry name" value="FRUCTOSAMINE 3 KINASE-RELATED PROTEIN"/>
    <property type="match status" value="1"/>
</dbReference>
<evidence type="ECO:0000313" key="5">
    <source>
        <dbReference type="Proteomes" id="UP000001798"/>
    </source>
</evidence>
<reference evidence="4 5" key="2">
    <citation type="journal article" date="2012" name="Eukaryot. Cell">
        <title>Genome update of Botrytis cinerea strains B05.10 and T4.</title>
        <authorList>
            <person name="Staats M."/>
            <person name="van Kan J.A."/>
        </authorList>
    </citation>
    <scope>NUCLEOTIDE SEQUENCE [LARGE SCALE GENOMIC DNA]</scope>
    <source>
        <strain evidence="4 5">B05.10</strain>
    </source>
</reference>
<dbReference type="GO" id="GO:0102193">
    <property type="term" value="F:protein-ribulosamine 3-kinase activity"/>
    <property type="evidence" value="ECO:0007669"/>
    <property type="project" value="UniProtKB-EC"/>
</dbReference>
<dbReference type="InterPro" id="IPR016477">
    <property type="entry name" value="Fructo-/Ketosamine-3-kinase"/>
</dbReference>
<dbReference type="SUPFAM" id="SSF56112">
    <property type="entry name" value="Protein kinase-like (PK-like)"/>
    <property type="match status" value="1"/>
</dbReference>
<dbReference type="EC" id="2.7.1.172" evidence="1"/>
<keyword evidence="5" id="KW-1185">Reference proteome</keyword>
<dbReference type="PANTHER" id="PTHR12149:SF8">
    <property type="entry name" value="PROTEIN-RIBULOSAMINE 3-KINASE"/>
    <property type="match status" value="1"/>
</dbReference>
<gene>
    <name evidence="4" type="ORF">BCIN_02g02850</name>
</gene>
<evidence type="ECO:0000256" key="1">
    <source>
        <dbReference type="ARBA" id="ARBA00011961"/>
    </source>
</evidence>
<dbReference type="Gene3D" id="3.90.1200.10">
    <property type="match status" value="1"/>
</dbReference>
<name>A0A384J9E3_BOTFB</name>
<dbReference type="GO" id="GO:0016301">
    <property type="term" value="F:kinase activity"/>
    <property type="evidence" value="ECO:0007669"/>
    <property type="project" value="UniProtKB-UniRule"/>
</dbReference>
<evidence type="ECO:0000313" key="4">
    <source>
        <dbReference type="EMBL" id="ATZ46944.1"/>
    </source>
</evidence>
<evidence type="ECO:0000256" key="2">
    <source>
        <dbReference type="ARBA" id="ARBA00048655"/>
    </source>
</evidence>
<proteinExistence type="inferred from homology"/>
<dbReference type="InterPro" id="IPR011009">
    <property type="entry name" value="Kinase-like_dom_sf"/>
</dbReference>
<dbReference type="GeneID" id="5439428"/>
<comment type="similarity">
    <text evidence="3">Belongs to the fructosamine kinase family.</text>
</comment>
<keyword evidence="3" id="KW-0808">Transferase</keyword>
<dbReference type="EMBL" id="CP009806">
    <property type="protein sequence ID" value="ATZ46944.1"/>
    <property type="molecule type" value="Genomic_DNA"/>
</dbReference>
<dbReference type="OrthoDB" id="5772781at2759"/>
<keyword evidence="3" id="KW-0418">Kinase</keyword>
<organism evidence="4 5">
    <name type="scientific">Botryotinia fuckeliana (strain B05.10)</name>
    <name type="common">Noble rot fungus</name>
    <name type="synonym">Botrytis cinerea</name>
    <dbReference type="NCBI Taxonomy" id="332648"/>
    <lineage>
        <taxon>Eukaryota</taxon>
        <taxon>Fungi</taxon>
        <taxon>Dikarya</taxon>
        <taxon>Ascomycota</taxon>
        <taxon>Pezizomycotina</taxon>
        <taxon>Leotiomycetes</taxon>
        <taxon>Helotiales</taxon>
        <taxon>Sclerotiniaceae</taxon>
        <taxon>Botrytis</taxon>
    </lineage>
</organism>
<dbReference type="PIRSF" id="PIRSF006221">
    <property type="entry name" value="Ketosamine-3-kinase"/>
    <property type="match status" value="1"/>
</dbReference>